<gene>
    <name evidence="13" type="primary">inx2_7</name>
    <name evidence="12" type="synonym">inx</name>
    <name evidence="13" type="ORF">FJT64_001323</name>
</gene>
<proteinExistence type="inferred from homology"/>
<name>A0A6A4UZH7_AMPAM</name>
<comment type="subcellular location">
    <subcellularLocation>
        <location evidence="1">Cell junction</location>
        <location evidence="1">Gap junction</location>
    </subcellularLocation>
    <subcellularLocation>
        <location evidence="2 12">Cell membrane</location>
        <topology evidence="2 12">Multi-pass membrane protein</topology>
    </subcellularLocation>
</comment>
<comment type="caution">
    <text evidence="13">The sequence shown here is derived from an EMBL/GenBank/DDBJ whole genome shotgun (WGS) entry which is preliminary data.</text>
</comment>
<dbReference type="AlphaFoldDB" id="A0A6A4UZH7"/>
<evidence type="ECO:0000256" key="9">
    <source>
        <dbReference type="ARBA" id="ARBA00023065"/>
    </source>
</evidence>
<evidence type="ECO:0000256" key="5">
    <source>
        <dbReference type="ARBA" id="ARBA00022692"/>
    </source>
</evidence>
<dbReference type="GO" id="GO:0005921">
    <property type="term" value="C:gap junction"/>
    <property type="evidence" value="ECO:0007669"/>
    <property type="project" value="UniProtKB-SubCell"/>
</dbReference>
<evidence type="ECO:0000256" key="4">
    <source>
        <dbReference type="ARBA" id="ARBA00022475"/>
    </source>
</evidence>
<keyword evidence="11 12" id="KW-0407">Ion channel</keyword>
<dbReference type="GO" id="GO:0005243">
    <property type="term" value="F:gap junction channel activity"/>
    <property type="evidence" value="ECO:0007669"/>
    <property type="project" value="TreeGrafter"/>
</dbReference>
<evidence type="ECO:0000256" key="1">
    <source>
        <dbReference type="ARBA" id="ARBA00004610"/>
    </source>
</evidence>
<dbReference type="PANTHER" id="PTHR11893">
    <property type="entry name" value="INNEXIN"/>
    <property type="match status" value="1"/>
</dbReference>
<evidence type="ECO:0000256" key="11">
    <source>
        <dbReference type="ARBA" id="ARBA00023303"/>
    </source>
</evidence>
<keyword evidence="3 12" id="KW-0813">Transport</keyword>
<keyword evidence="4" id="KW-1003">Cell membrane</keyword>
<keyword evidence="14" id="KW-1185">Reference proteome</keyword>
<keyword evidence="5" id="KW-0812">Transmembrane</keyword>
<comment type="function">
    <text evidence="12">Structural component of the gap junctions.</text>
</comment>
<reference evidence="13 14" key="1">
    <citation type="submission" date="2019-07" db="EMBL/GenBank/DDBJ databases">
        <title>Draft genome assembly of a fouling barnacle, Amphibalanus amphitrite (Darwin, 1854): The first reference genome for Thecostraca.</title>
        <authorList>
            <person name="Kim W."/>
        </authorList>
    </citation>
    <scope>NUCLEOTIDE SEQUENCE [LARGE SCALE GENOMIC DNA]</scope>
    <source>
        <strain evidence="13">SNU_AA5</strain>
        <tissue evidence="13">Soma without cirri and trophi</tissue>
    </source>
</reference>
<evidence type="ECO:0000256" key="8">
    <source>
        <dbReference type="ARBA" id="ARBA00022989"/>
    </source>
</evidence>
<evidence type="ECO:0000256" key="2">
    <source>
        <dbReference type="ARBA" id="ARBA00004651"/>
    </source>
</evidence>
<dbReference type="InterPro" id="IPR000990">
    <property type="entry name" value="Innexin"/>
</dbReference>
<accession>A0A6A4UZH7</accession>
<dbReference type="OrthoDB" id="5867527at2759"/>
<evidence type="ECO:0000256" key="3">
    <source>
        <dbReference type="ARBA" id="ARBA00022448"/>
    </source>
</evidence>
<keyword evidence="8" id="KW-1133">Transmembrane helix</keyword>
<evidence type="ECO:0000256" key="10">
    <source>
        <dbReference type="ARBA" id="ARBA00023136"/>
    </source>
</evidence>
<evidence type="ECO:0000313" key="13">
    <source>
        <dbReference type="EMBL" id="KAF0289297.1"/>
    </source>
</evidence>
<organism evidence="13 14">
    <name type="scientific">Amphibalanus amphitrite</name>
    <name type="common">Striped barnacle</name>
    <name type="synonym">Balanus amphitrite</name>
    <dbReference type="NCBI Taxonomy" id="1232801"/>
    <lineage>
        <taxon>Eukaryota</taxon>
        <taxon>Metazoa</taxon>
        <taxon>Ecdysozoa</taxon>
        <taxon>Arthropoda</taxon>
        <taxon>Crustacea</taxon>
        <taxon>Multicrustacea</taxon>
        <taxon>Cirripedia</taxon>
        <taxon>Thoracica</taxon>
        <taxon>Thoracicalcarea</taxon>
        <taxon>Balanomorpha</taxon>
        <taxon>Balanoidea</taxon>
        <taxon>Balanidae</taxon>
        <taxon>Amphibalaninae</taxon>
        <taxon>Amphibalanus</taxon>
    </lineage>
</organism>
<dbReference type="Pfam" id="PF00876">
    <property type="entry name" value="Innexin"/>
    <property type="match status" value="1"/>
</dbReference>
<dbReference type="GO" id="GO:0007602">
    <property type="term" value="P:phototransduction"/>
    <property type="evidence" value="ECO:0007669"/>
    <property type="project" value="TreeGrafter"/>
</dbReference>
<protein>
    <recommendedName>
        <fullName evidence="12">Innexin</fullName>
    </recommendedName>
</protein>
<dbReference type="PANTHER" id="PTHR11893:SF41">
    <property type="entry name" value="INNEXIN INX2"/>
    <property type="match status" value="1"/>
</dbReference>
<comment type="similarity">
    <text evidence="12">Belongs to the pannexin family.</text>
</comment>
<sequence length="122" mass="13942">MKAMVVCNDNIVFRLHYKATKPLLLVCCILVTSKQYIGDPIDCTFGGVNDKVMDTYCWIHSTLTVPSRAFGKQIGEHIPHPGVVTPEEGDELKYHKYYTFLRCSMANRHNHFGISLDKRHSE</sequence>
<dbReference type="GO" id="GO:0005886">
    <property type="term" value="C:plasma membrane"/>
    <property type="evidence" value="ECO:0007669"/>
    <property type="project" value="UniProtKB-SubCell"/>
</dbReference>
<keyword evidence="10" id="KW-0472">Membrane</keyword>
<dbReference type="EMBL" id="VIIS01002042">
    <property type="protein sequence ID" value="KAF0289297.1"/>
    <property type="molecule type" value="Genomic_DNA"/>
</dbReference>
<evidence type="ECO:0000256" key="6">
    <source>
        <dbReference type="ARBA" id="ARBA00022868"/>
    </source>
</evidence>
<keyword evidence="6" id="KW-0303">Gap junction</keyword>
<evidence type="ECO:0000256" key="12">
    <source>
        <dbReference type="RuleBase" id="RU010713"/>
    </source>
</evidence>
<evidence type="ECO:0000313" key="14">
    <source>
        <dbReference type="Proteomes" id="UP000440578"/>
    </source>
</evidence>
<keyword evidence="9 12" id="KW-0406">Ion transport</keyword>
<evidence type="ECO:0000256" key="7">
    <source>
        <dbReference type="ARBA" id="ARBA00022949"/>
    </source>
</evidence>
<dbReference type="GO" id="GO:0034220">
    <property type="term" value="P:monoatomic ion transmembrane transport"/>
    <property type="evidence" value="ECO:0007669"/>
    <property type="project" value="UniProtKB-KW"/>
</dbReference>
<keyword evidence="7" id="KW-0965">Cell junction</keyword>
<dbReference type="PROSITE" id="PS51013">
    <property type="entry name" value="PANNEXIN"/>
    <property type="match status" value="1"/>
</dbReference>
<dbReference type="Proteomes" id="UP000440578">
    <property type="component" value="Unassembled WGS sequence"/>
</dbReference>